<dbReference type="Proteomes" id="UP000184452">
    <property type="component" value="Unassembled WGS sequence"/>
</dbReference>
<protein>
    <recommendedName>
        <fullName evidence="4">Essential protein Yae1, N terminal</fullName>
    </recommendedName>
</protein>
<accession>A0A1M6USI8</accession>
<name>A0A1M6USI8_9ACTN</name>
<gene>
    <name evidence="2" type="ORF">SAMN05421803_12952</name>
</gene>
<dbReference type="PANTHER" id="PTHR34613">
    <property type="entry name" value="SLL0800 PROTEIN"/>
    <property type="match status" value="1"/>
</dbReference>
<evidence type="ECO:0000313" key="3">
    <source>
        <dbReference type="Proteomes" id="UP000184452"/>
    </source>
</evidence>
<reference evidence="2 3" key="1">
    <citation type="submission" date="2016-11" db="EMBL/GenBank/DDBJ databases">
        <authorList>
            <person name="Jaros S."/>
            <person name="Januszkiewicz K."/>
            <person name="Wedrychowicz H."/>
        </authorList>
    </citation>
    <scope>NUCLEOTIDE SEQUENCE [LARGE SCALE GENOMIC DNA]</scope>
    <source>
        <strain evidence="2 3">CGMCC 4.5723</strain>
    </source>
</reference>
<keyword evidence="3" id="KW-1185">Reference proteome</keyword>
<dbReference type="STRING" id="758803.SAMN05421803_12952"/>
<dbReference type="AlphaFoldDB" id="A0A1M6USI8"/>
<sequence>MPSRSHEIPLRLIQNRPETVAVLLREALGYPVPSHTEAVLTSPALTNCDPKEWNADGAVLLRDGERHVLAVVVERQHRPSTEKRFSWPAYLVTLYGRLRCPAVLVVLCPDRPSAAWCAGPIEIGHPGFVLRPLVIGPEQTPVITDPDRARELPELTVLSAHAHGDHDGRVLKALVEALDSAGETNRPFYYDYVLAGLNEAARKELEGLMSVETYEWQSDFARKYVGLGKEQGREQGREEGREAGRAEGREQGRAEGREQGWEEGIASSVLRILHKRGLTVTDDVRTRINSCGDLDTLNTWLDRALDITHTEDLFD</sequence>
<proteinExistence type="predicted"/>
<dbReference type="EMBL" id="FQZK01000029">
    <property type="protein sequence ID" value="SHK72143.1"/>
    <property type="molecule type" value="Genomic_DNA"/>
</dbReference>
<organism evidence="2 3">
    <name type="scientific">Nocardiopsis flavescens</name>
    <dbReference type="NCBI Taxonomy" id="758803"/>
    <lineage>
        <taxon>Bacteria</taxon>
        <taxon>Bacillati</taxon>
        <taxon>Actinomycetota</taxon>
        <taxon>Actinomycetes</taxon>
        <taxon>Streptosporangiales</taxon>
        <taxon>Nocardiopsidaceae</taxon>
        <taxon>Nocardiopsis</taxon>
    </lineage>
</organism>
<feature type="region of interest" description="Disordered" evidence="1">
    <location>
        <begin position="230"/>
        <end position="260"/>
    </location>
</feature>
<dbReference type="OrthoDB" id="3207839at2"/>
<evidence type="ECO:0000256" key="1">
    <source>
        <dbReference type="SAM" id="MobiDB-lite"/>
    </source>
</evidence>
<dbReference type="PANTHER" id="PTHR34613:SF1">
    <property type="entry name" value="SLL6017 PROTEIN"/>
    <property type="match status" value="1"/>
</dbReference>
<evidence type="ECO:0000313" key="2">
    <source>
        <dbReference type="EMBL" id="SHK72143.1"/>
    </source>
</evidence>
<dbReference type="RefSeq" id="WP_073383896.1">
    <property type="nucleotide sequence ID" value="NZ_FQZK01000029.1"/>
</dbReference>
<evidence type="ECO:0008006" key="4">
    <source>
        <dbReference type="Google" id="ProtNLM"/>
    </source>
</evidence>